<evidence type="ECO:0000256" key="1">
    <source>
        <dbReference type="ARBA" id="ARBA00003257"/>
    </source>
</evidence>
<organism evidence="20">
    <name type="scientific">Ixodes ricinus</name>
    <name type="common">Common tick</name>
    <name type="synonym">Acarus ricinus</name>
    <dbReference type="NCBI Taxonomy" id="34613"/>
    <lineage>
        <taxon>Eukaryota</taxon>
        <taxon>Metazoa</taxon>
        <taxon>Ecdysozoa</taxon>
        <taxon>Arthropoda</taxon>
        <taxon>Chelicerata</taxon>
        <taxon>Arachnida</taxon>
        <taxon>Acari</taxon>
        <taxon>Parasitiformes</taxon>
        <taxon>Ixodida</taxon>
        <taxon>Ixodoidea</taxon>
        <taxon>Ixodidae</taxon>
        <taxon>Ixodinae</taxon>
        <taxon>Ixodes</taxon>
    </lineage>
</organism>
<dbReference type="GO" id="GO:0048039">
    <property type="term" value="F:ubiquinone binding"/>
    <property type="evidence" value="ECO:0007669"/>
    <property type="project" value="TreeGrafter"/>
</dbReference>
<dbReference type="EMBL" id="GANP01013910">
    <property type="protein sequence ID" value="JAB70558.1"/>
    <property type="molecule type" value="mRNA"/>
</dbReference>
<dbReference type="GO" id="GO:0015990">
    <property type="term" value="P:electron transport coupled proton transport"/>
    <property type="evidence" value="ECO:0007669"/>
    <property type="project" value="TreeGrafter"/>
</dbReference>
<evidence type="ECO:0000256" key="7">
    <source>
        <dbReference type="ARBA" id="ARBA00022660"/>
    </source>
</evidence>
<dbReference type="InterPro" id="IPR001750">
    <property type="entry name" value="ND/Mrp_TM"/>
</dbReference>
<evidence type="ECO:0000256" key="11">
    <source>
        <dbReference type="ARBA" id="ARBA00022989"/>
    </source>
</evidence>
<keyword evidence="11 18" id="KW-1133">Transmembrane helix</keyword>
<keyword evidence="7" id="KW-0679">Respiratory chain</keyword>
<keyword evidence="15 18" id="KW-0472">Membrane</keyword>
<evidence type="ECO:0000259" key="19">
    <source>
        <dbReference type="Pfam" id="PF00361"/>
    </source>
</evidence>
<evidence type="ECO:0000256" key="4">
    <source>
        <dbReference type="ARBA" id="ARBA00012944"/>
    </source>
</evidence>
<comment type="similarity">
    <text evidence="3">Belongs to the complex I subunit 4 family.</text>
</comment>
<dbReference type="AlphaFoldDB" id="V5HBM1"/>
<accession>V5HBM1</accession>
<comment type="subcellular location">
    <subcellularLocation>
        <location evidence="2">Mitochondrion membrane</location>
        <topology evidence="2">Multi-pass membrane protein</topology>
    </subcellularLocation>
</comment>
<comment type="catalytic activity">
    <reaction evidence="17">
        <text>a ubiquinone + NADH + 5 H(+)(in) = a ubiquinol + NAD(+) + 4 H(+)(out)</text>
        <dbReference type="Rhea" id="RHEA:29091"/>
        <dbReference type="Rhea" id="RHEA-COMP:9565"/>
        <dbReference type="Rhea" id="RHEA-COMP:9566"/>
        <dbReference type="ChEBI" id="CHEBI:15378"/>
        <dbReference type="ChEBI" id="CHEBI:16389"/>
        <dbReference type="ChEBI" id="CHEBI:17976"/>
        <dbReference type="ChEBI" id="CHEBI:57540"/>
        <dbReference type="ChEBI" id="CHEBI:57945"/>
        <dbReference type="EC" id="7.1.1.2"/>
    </reaction>
</comment>
<keyword evidence="13 20" id="KW-0830">Ubiquinone</keyword>
<sequence length="81" mass="8822">MKLIQIRYIIIVISVLGSMIVGVICLFQTDIKSLIAYSSVCHIGIVLRGIIRINFLRSFGSLLLILGHGLCSSGLFCLGNI</sequence>
<evidence type="ECO:0000256" key="13">
    <source>
        <dbReference type="ARBA" id="ARBA00023075"/>
    </source>
</evidence>
<keyword evidence="6" id="KW-0813">Transport</keyword>
<dbReference type="GO" id="GO:0003954">
    <property type="term" value="F:NADH dehydrogenase activity"/>
    <property type="evidence" value="ECO:0007669"/>
    <property type="project" value="TreeGrafter"/>
</dbReference>
<dbReference type="GO" id="GO:0008137">
    <property type="term" value="F:NADH dehydrogenase (ubiquinone) activity"/>
    <property type="evidence" value="ECO:0007669"/>
    <property type="project" value="UniProtKB-EC"/>
</dbReference>
<dbReference type="InterPro" id="IPR003918">
    <property type="entry name" value="NADH_UbQ_OxRdtase"/>
</dbReference>
<evidence type="ECO:0000256" key="17">
    <source>
        <dbReference type="ARBA" id="ARBA00049551"/>
    </source>
</evidence>
<evidence type="ECO:0000256" key="12">
    <source>
        <dbReference type="ARBA" id="ARBA00023027"/>
    </source>
</evidence>
<feature type="transmembrane region" description="Helical" evidence="18">
    <location>
        <begin position="34"/>
        <end position="53"/>
    </location>
</feature>
<feature type="transmembrane region" description="Helical" evidence="18">
    <location>
        <begin position="59"/>
        <end position="78"/>
    </location>
</feature>
<evidence type="ECO:0000256" key="14">
    <source>
        <dbReference type="ARBA" id="ARBA00023128"/>
    </source>
</evidence>
<keyword evidence="8 18" id="KW-0812">Transmembrane</keyword>
<feature type="transmembrane region" description="Helical" evidence="18">
    <location>
        <begin position="6"/>
        <end position="27"/>
    </location>
</feature>
<dbReference type="Pfam" id="PF00361">
    <property type="entry name" value="Proton_antipo_M"/>
    <property type="match status" value="1"/>
</dbReference>
<dbReference type="EC" id="7.1.1.2" evidence="4"/>
<evidence type="ECO:0000256" key="3">
    <source>
        <dbReference type="ARBA" id="ARBA00009025"/>
    </source>
</evidence>
<evidence type="ECO:0000256" key="6">
    <source>
        <dbReference type="ARBA" id="ARBA00022448"/>
    </source>
</evidence>
<evidence type="ECO:0000313" key="20">
    <source>
        <dbReference type="EMBL" id="JAB70558.1"/>
    </source>
</evidence>
<dbReference type="GO" id="GO:0042773">
    <property type="term" value="P:ATP synthesis coupled electron transport"/>
    <property type="evidence" value="ECO:0007669"/>
    <property type="project" value="InterPro"/>
</dbReference>
<keyword evidence="14" id="KW-0496">Mitochondrion</keyword>
<comment type="function">
    <text evidence="1">Core subunit of the mitochondrial membrane respiratory chain NADH dehydrogenase (Complex I) that is believed to belong to the minimal assembly required for catalysis. Complex I functions in the transfer of electrons from NADH to the respiratory chain. The immediate electron acceptor for the enzyme is believed to be ubiquinone.</text>
</comment>
<keyword evidence="12" id="KW-0520">NAD</keyword>
<keyword evidence="10" id="KW-0249">Electron transport</keyword>
<dbReference type="PANTHER" id="PTHR43507">
    <property type="entry name" value="NADH-UBIQUINONE OXIDOREDUCTASE CHAIN 4"/>
    <property type="match status" value="1"/>
</dbReference>
<protein>
    <recommendedName>
        <fullName evidence="5">NADH-ubiquinone oxidoreductase chain 4</fullName>
        <ecNumber evidence="4">7.1.1.2</ecNumber>
    </recommendedName>
    <alternativeName>
        <fullName evidence="16">NADH dehydrogenase subunit 4</fullName>
    </alternativeName>
</protein>
<evidence type="ECO:0000256" key="9">
    <source>
        <dbReference type="ARBA" id="ARBA00022967"/>
    </source>
</evidence>
<evidence type="ECO:0000256" key="5">
    <source>
        <dbReference type="ARBA" id="ARBA00021006"/>
    </source>
</evidence>
<evidence type="ECO:0000256" key="18">
    <source>
        <dbReference type="SAM" id="Phobius"/>
    </source>
</evidence>
<name>V5HBM1_IXORI</name>
<reference evidence="20" key="1">
    <citation type="journal article" date="2015" name="Sci. Rep.">
        <title>Tissue- and time-dependent transcription in Ixodes ricinus salivary glands and midguts when blood feeding on the vertebrate host.</title>
        <authorList>
            <person name="Kotsyfakis M."/>
            <person name="Schwarz A."/>
            <person name="Erhart J."/>
            <person name="Ribeiro J.M."/>
        </authorList>
    </citation>
    <scope>NUCLEOTIDE SEQUENCE</scope>
    <source>
        <tissue evidence="20">Salivary gland and midgut</tissue>
    </source>
</reference>
<evidence type="ECO:0000256" key="10">
    <source>
        <dbReference type="ARBA" id="ARBA00022982"/>
    </source>
</evidence>
<dbReference type="GO" id="GO:0031966">
    <property type="term" value="C:mitochondrial membrane"/>
    <property type="evidence" value="ECO:0007669"/>
    <property type="project" value="UniProtKB-SubCell"/>
</dbReference>
<proteinExistence type="evidence at transcript level"/>
<evidence type="ECO:0000256" key="2">
    <source>
        <dbReference type="ARBA" id="ARBA00004225"/>
    </source>
</evidence>
<feature type="domain" description="NADH:quinone oxidoreductase/Mrp antiporter transmembrane" evidence="19">
    <location>
        <begin position="5"/>
        <end position="78"/>
    </location>
</feature>
<evidence type="ECO:0000256" key="16">
    <source>
        <dbReference type="ARBA" id="ARBA00031025"/>
    </source>
</evidence>
<keyword evidence="9" id="KW-1278">Translocase</keyword>
<evidence type="ECO:0000256" key="8">
    <source>
        <dbReference type="ARBA" id="ARBA00022692"/>
    </source>
</evidence>
<evidence type="ECO:0000256" key="15">
    <source>
        <dbReference type="ARBA" id="ARBA00023136"/>
    </source>
</evidence>
<dbReference type="PANTHER" id="PTHR43507:SF20">
    <property type="entry name" value="NADH-UBIQUINONE OXIDOREDUCTASE CHAIN 4"/>
    <property type="match status" value="1"/>
</dbReference>